<sequence length="69" mass="7605">MMKGERAAAERLNAMFEPLWSLFKKCGSFRVMYAIGSLLGLFEAEPPRPVLPVPASARPRIEAALDELG</sequence>
<dbReference type="Gene3D" id="3.20.20.70">
    <property type="entry name" value="Aldolase class I"/>
    <property type="match status" value="1"/>
</dbReference>
<accession>A0ABV8EA13</accession>
<dbReference type="EMBL" id="JBHSBD010000062">
    <property type="protein sequence ID" value="MFC3969388.1"/>
    <property type="molecule type" value="Genomic_DNA"/>
</dbReference>
<gene>
    <name evidence="1" type="ORF">ACFOVS_14825</name>
</gene>
<protein>
    <recommendedName>
        <fullName evidence="3">Dihydrodipicolinate synthase family protein</fullName>
    </recommendedName>
</protein>
<organism evidence="1 2">
    <name type="scientific">Rhizobium lemnae</name>
    <dbReference type="NCBI Taxonomy" id="1214924"/>
    <lineage>
        <taxon>Bacteria</taxon>
        <taxon>Pseudomonadati</taxon>
        <taxon>Pseudomonadota</taxon>
        <taxon>Alphaproteobacteria</taxon>
        <taxon>Hyphomicrobiales</taxon>
        <taxon>Rhizobiaceae</taxon>
        <taxon>Rhizobium/Agrobacterium group</taxon>
        <taxon>Rhizobium</taxon>
    </lineage>
</organism>
<name>A0ABV8EA13_9HYPH</name>
<keyword evidence="2" id="KW-1185">Reference proteome</keyword>
<comment type="caution">
    <text evidence="1">The sequence shown here is derived from an EMBL/GenBank/DDBJ whole genome shotgun (WGS) entry which is preliminary data.</text>
</comment>
<proteinExistence type="predicted"/>
<evidence type="ECO:0000313" key="1">
    <source>
        <dbReference type="EMBL" id="MFC3969388.1"/>
    </source>
</evidence>
<evidence type="ECO:0008006" key="3">
    <source>
        <dbReference type="Google" id="ProtNLM"/>
    </source>
</evidence>
<dbReference type="Proteomes" id="UP001595697">
    <property type="component" value="Unassembled WGS sequence"/>
</dbReference>
<dbReference type="RefSeq" id="WP_247260676.1">
    <property type="nucleotide sequence ID" value="NZ_JALJQZ010000011.1"/>
</dbReference>
<reference evidence="2" key="1">
    <citation type="journal article" date="2019" name="Int. J. Syst. Evol. Microbiol.">
        <title>The Global Catalogue of Microorganisms (GCM) 10K type strain sequencing project: providing services to taxonomists for standard genome sequencing and annotation.</title>
        <authorList>
            <consortium name="The Broad Institute Genomics Platform"/>
            <consortium name="The Broad Institute Genome Sequencing Center for Infectious Disease"/>
            <person name="Wu L."/>
            <person name="Ma J."/>
        </authorList>
    </citation>
    <scope>NUCLEOTIDE SEQUENCE [LARGE SCALE GENOMIC DNA]</scope>
    <source>
        <strain evidence="2">TBRC 5781</strain>
    </source>
</reference>
<dbReference type="SUPFAM" id="SSF51569">
    <property type="entry name" value="Aldolase"/>
    <property type="match status" value="1"/>
</dbReference>
<evidence type="ECO:0000313" key="2">
    <source>
        <dbReference type="Proteomes" id="UP001595697"/>
    </source>
</evidence>
<dbReference type="InterPro" id="IPR013785">
    <property type="entry name" value="Aldolase_TIM"/>
</dbReference>